<dbReference type="SUPFAM" id="SSF55874">
    <property type="entry name" value="ATPase domain of HSP90 chaperone/DNA topoisomerase II/histidine kinase"/>
    <property type="match status" value="1"/>
</dbReference>
<dbReference type="CDD" id="cd00130">
    <property type="entry name" value="PAS"/>
    <property type="match status" value="1"/>
</dbReference>
<organism evidence="16 17">
    <name type="scientific">Clostridium sartagoforme</name>
    <dbReference type="NCBI Taxonomy" id="84031"/>
    <lineage>
        <taxon>Bacteria</taxon>
        <taxon>Bacillati</taxon>
        <taxon>Bacillota</taxon>
        <taxon>Clostridia</taxon>
        <taxon>Eubacteriales</taxon>
        <taxon>Clostridiaceae</taxon>
        <taxon>Clostridium</taxon>
    </lineage>
</organism>
<dbReference type="GO" id="GO:0000155">
    <property type="term" value="F:phosphorelay sensor kinase activity"/>
    <property type="evidence" value="ECO:0007669"/>
    <property type="project" value="InterPro"/>
</dbReference>
<dbReference type="AlphaFoldDB" id="A0A4S2DNI0"/>
<dbReference type="InterPro" id="IPR004358">
    <property type="entry name" value="Sig_transdc_His_kin-like_C"/>
</dbReference>
<keyword evidence="7" id="KW-0547">Nucleotide-binding</keyword>
<reference evidence="16 17" key="1">
    <citation type="submission" date="2019-04" db="EMBL/GenBank/DDBJ databases">
        <title>Microbes associate with the intestines of laboratory mice.</title>
        <authorList>
            <person name="Navarre W."/>
            <person name="Wong E."/>
            <person name="Huang K."/>
            <person name="Tropini C."/>
            <person name="Ng K."/>
            <person name="Yu B."/>
        </authorList>
    </citation>
    <scope>NUCLEOTIDE SEQUENCE [LARGE SCALE GENOMIC DNA]</scope>
    <source>
        <strain evidence="16 17">NM50_B9-20</strain>
    </source>
</reference>
<evidence type="ECO:0000256" key="7">
    <source>
        <dbReference type="ARBA" id="ARBA00022741"/>
    </source>
</evidence>
<evidence type="ECO:0000256" key="8">
    <source>
        <dbReference type="ARBA" id="ARBA00022777"/>
    </source>
</evidence>
<dbReference type="Gene3D" id="3.30.565.10">
    <property type="entry name" value="Histidine kinase-like ATPase, C-terminal domain"/>
    <property type="match status" value="1"/>
</dbReference>
<evidence type="ECO:0000259" key="15">
    <source>
        <dbReference type="PROSITE" id="PS50885"/>
    </source>
</evidence>
<dbReference type="PROSITE" id="PS50885">
    <property type="entry name" value="HAMP"/>
    <property type="match status" value="1"/>
</dbReference>
<dbReference type="Proteomes" id="UP000306888">
    <property type="component" value="Unassembled WGS sequence"/>
</dbReference>
<keyword evidence="10" id="KW-0902">Two-component regulatory system</keyword>
<evidence type="ECO:0000256" key="2">
    <source>
        <dbReference type="ARBA" id="ARBA00004236"/>
    </source>
</evidence>
<keyword evidence="11 12" id="KW-0472">Membrane</keyword>
<dbReference type="Pfam" id="PF00672">
    <property type="entry name" value="HAMP"/>
    <property type="match status" value="1"/>
</dbReference>
<evidence type="ECO:0000313" key="16">
    <source>
        <dbReference type="EMBL" id="TGY43909.1"/>
    </source>
</evidence>
<dbReference type="InterPro" id="IPR036890">
    <property type="entry name" value="HATPase_C_sf"/>
</dbReference>
<dbReference type="Gene3D" id="1.10.287.130">
    <property type="match status" value="1"/>
</dbReference>
<dbReference type="OrthoDB" id="9813151at2"/>
<dbReference type="EMBL" id="SRYR01000001">
    <property type="protein sequence ID" value="TGY43909.1"/>
    <property type="molecule type" value="Genomic_DNA"/>
</dbReference>
<evidence type="ECO:0000313" key="17">
    <source>
        <dbReference type="Proteomes" id="UP000306888"/>
    </source>
</evidence>
<dbReference type="GO" id="GO:0005524">
    <property type="term" value="F:ATP binding"/>
    <property type="evidence" value="ECO:0007669"/>
    <property type="project" value="UniProtKB-KW"/>
</dbReference>
<dbReference type="SUPFAM" id="SSF55785">
    <property type="entry name" value="PYP-like sensor domain (PAS domain)"/>
    <property type="match status" value="1"/>
</dbReference>
<dbReference type="CDD" id="cd00075">
    <property type="entry name" value="HATPase"/>
    <property type="match status" value="1"/>
</dbReference>
<keyword evidence="4" id="KW-1003">Cell membrane</keyword>
<dbReference type="EC" id="2.7.13.3" evidence="3"/>
<evidence type="ECO:0000256" key="3">
    <source>
        <dbReference type="ARBA" id="ARBA00012438"/>
    </source>
</evidence>
<dbReference type="Gene3D" id="6.10.340.10">
    <property type="match status" value="1"/>
</dbReference>
<sequence length="568" mass="64679">MKKRILFSSLITVIFALIIVTCSFIALVNIKGIEVTKETLKTYNEILIRTDSLNGDFIEEFHINNSDVRFTFIDKNGNVIKDTENKSLENHLNREEVLGAFEVGEASATRLSDTQGVNVVYFATKVNDDLVLRSSVPLNTIEFFTADYIKYYLIIILLVLFLSIGLSLKLIRAIIYPLKELKSVTNKIANGDYSRRVNIFTNDEIGSLANTFNNMADQLQSKISDSLDKQNKLEAILESMESGVIAVDNNKKVILINPYAKNLFGIEGDIIGENISEHIIDYDLISFIKSIHEIETKEIKLMHPIERELRIKKAPIINYRKMPMGVVVTVLDITDIKRLENIRSQFVANVSHELKTPLTSIKGFAETLKYVEDTSTREKFLDIIDKEAERLTSLINDILILSNIENSNKMIEDEFSPSEVIEDVINMFTTNVNKKEVIINYEGNKSVVLIGDKDKFFQMMLNLVENAIKYSASKTIIKINSYERGGYYFIIVEDNGIGIPKEDLPRIFERFYRVDKSRAKGGTGLGLAIVKHIVKIFNGEIYVKSVLNEGTKFTIKLRKSKRLKDINY</sequence>
<dbReference type="PROSITE" id="PS50109">
    <property type="entry name" value="HIS_KIN"/>
    <property type="match status" value="1"/>
</dbReference>
<dbReference type="GO" id="GO:0005886">
    <property type="term" value="C:plasma membrane"/>
    <property type="evidence" value="ECO:0007669"/>
    <property type="project" value="UniProtKB-SubCell"/>
</dbReference>
<dbReference type="InterPro" id="IPR035965">
    <property type="entry name" value="PAS-like_dom_sf"/>
</dbReference>
<keyword evidence="12" id="KW-0812">Transmembrane</keyword>
<dbReference type="SUPFAM" id="SSF47384">
    <property type="entry name" value="Homodimeric domain of signal transducing histidine kinase"/>
    <property type="match status" value="1"/>
</dbReference>
<keyword evidence="6" id="KW-0808">Transferase</keyword>
<keyword evidence="5" id="KW-0597">Phosphoprotein</keyword>
<dbReference type="CDD" id="cd06225">
    <property type="entry name" value="HAMP"/>
    <property type="match status" value="1"/>
</dbReference>
<gene>
    <name evidence="16" type="ORF">E5347_03585</name>
</gene>
<keyword evidence="8 16" id="KW-0418">Kinase</keyword>
<feature type="transmembrane region" description="Helical" evidence="12">
    <location>
        <begin position="151"/>
        <end position="171"/>
    </location>
</feature>
<dbReference type="InterPro" id="IPR050351">
    <property type="entry name" value="BphY/WalK/GraS-like"/>
</dbReference>
<protein>
    <recommendedName>
        <fullName evidence="3">histidine kinase</fullName>
        <ecNumber evidence="3">2.7.13.3</ecNumber>
    </recommendedName>
</protein>
<dbReference type="SUPFAM" id="SSF158472">
    <property type="entry name" value="HAMP domain-like"/>
    <property type="match status" value="1"/>
</dbReference>
<evidence type="ECO:0000259" key="13">
    <source>
        <dbReference type="PROSITE" id="PS50109"/>
    </source>
</evidence>
<evidence type="ECO:0000256" key="11">
    <source>
        <dbReference type="ARBA" id="ARBA00023136"/>
    </source>
</evidence>
<name>A0A4S2DNI0_9CLOT</name>
<evidence type="ECO:0000256" key="6">
    <source>
        <dbReference type="ARBA" id="ARBA00022679"/>
    </source>
</evidence>
<evidence type="ECO:0000256" key="9">
    <source>
        <dbReference type="ARBA" id="ARBA00022840"/>
    </source>
</evidence>
<dbReference type="PANTHER" id="PTHR45453">
    <property type="entry name" value="PHOSPHATE REGULON SENSOR PROTEIN PHOR"/>
    <property type="match status" value="1"/>
</dbReference>
<dbReference type="InterPro" id="IPR005467">
    <property type="entry name" value="His_kinase_dom"/>
</dbReference>
<dbReference type="PRINTS" id="PR00344">
    <property type="entry name" value="BCTRLSENSOR"/>
</dbReference>
<dbReference type="InterPro" id="IPR003661">
    <property type="entry name" value="HisK_dim/P_dom"/>
</dbReference>
<dbReference type="InterPro" id="IPR003660">
    <property type="entry name" value="HAMP_dom"/>
</dbReference>
<accession>A0A4S2DNI0</accession>
<feature type="transmembrane region" description="Helical" evidence="12">
    <location>
        <begin position="6"/>
        <end position="28"/>
    </location>
</feature>
<dbReference type="Pfam" id="PF13188">
    <property type="entry name" value="PAS_8"/>
    <property type="match status" value="1"/>
</dbReference>
<dbReference type="CDD" id="cd00082">
    <property type="entry name" value="HisKA"/>
    <property type="match status" value="1"/>
</dbReference>
<feature type="domain" description="HAMP" evidence="15">
    <location>
        <begin position="172"/>
        <end position="224"/>
    </location>
</feature>
<dbReference type="SMART" id="SM00387">
    <property type="entry name" value="HATPase_c"/>
    <property type="match status" value="1"/>
</dbReference>
<keyword evidence="9" id="KW-0067">ATP-binding</keyword>
<dbReference type="SMART" id="SM00388">
    <property type="entry name" value="HisKA"/>
    <property type="match status" value="1"/>
</dbReference>
<proteinExistence type="predicted"/>
<dbReference type="Pfam" id="PF02518">
    <property type="entry name" value="HATPase_c"/>
    <property type="match status" value="1"/>
</dbReference>
<evidence type="ECO:0000256" key="1">
    <source>
        <dbReference type="ARBA" id="ARBA00000085"/>
    </source>
</evidence>
<evidence type="ECO:0000256" key="10">
    <source>
        <dbReference type="ARBA" id="ARBA00023012"/>
    </source>
</evidence>
<dbReference type="FunFam" id="3.30.565.10:FF:000006">
    <property type="entry name" value="Sensor histidine kinase WalK"/>
    <property type="match status" value="1"/>
</dbReference>
<evidence type="ECO:0000256" key="5">
    <source>
        <dbReference type="ARBA" id="ARBA00022553"/>
    </source>
</evidence>
<dbReference type="PROSITE" id="PS50112">
    <property type="entry name" value="PAS"/>
    <property type="match status" value="1"/>
</dbReference>
<dbReference type="RefSeq" id="WP_136004732.1">
    <property type="nucleotide sequence ID" value="NZ_SRYR01000001.1"/>
</dbReference>
<dbReference type="Pfam" id="PF00512">
    <property type="entry name" value="HisKA"/>
    <property type="match status" value="1"/>
</dbReference>
<feature type="domain" description="PAS" evidence="14">
    <location>
        <begin position="229"/>
        <end position="267"/>
    </location>
</feature>
<dbReference type="FunFam" id="1.10.287.130:FF:000008">
    <property type="entry name" value="Two-component sensor histidine kinase"/>
    <property type="match status" value="1"/>
</dbReference>
<dbReference type="PANTHER" id="PTHR45453:SF1">
    <property type="entry name" value="PHOSPHATE REGULON SENSOR PROTEIN PHOR"/>
    <property type="match status" value="1"/>
</dbReference>
<evidence type="ECO:0000256" key="12">
    <source>
        <dbReference type="SAM" id="Phobius"/>
    </source>
</evidence>
<dbReference type="SMART" id="SM00304">
    <property type="entry name" value="HAMP"/>
    <property type="match status" value="1"/>
</dbReference>
<dbReference type="Gene3D" id="3.30.450.20">
    <property type="entry name" value="PAS domain"/>
    <property type="match status" value="1"/>
</dbReference>
<feature type="domain" description="Histidine kinase" evidence="13">
    <location>
        <begin position="349"/>
        <end position="561"/>
    </location>
</feature>
<evidence type="ECO:0000256" key="4">
    <source>
        <dbReference type="ARBA" id="ARBA00022475"/>
    </source>
</evidence>
<keyword evidence="12" id="KW-1133">Transmembrane helix</keyword>
<comment type="caution">
    <text evidence="16">The sequence shown here is derived from an EMBL/GenBank/DDBJ whole genome shotgun (WGS) entry which is preliminary data.</text>
</comment>
<dbReference type="InterPro" id="IPR000014">
    <property type="entry name" value="PAS"/>
</dbReference>
<comment type="subcellular location">
    <subcellularLocation>
        <location evidence="2">Cell membrane</location>
    </subcellularLocation>
</comment>
<keyword evidence="17" id="KW-1185">Reference proteome</keyword>
<dbReference type="SMART" id="SM00091">
    <property type="entry name" value="PAS"/>
    <property type="match status" value="1"/>
</dbReference>
<dbReference type="InterPro" id="IPR003594">
    <property type="entry name" value="HATPase_dom"/>
</dbReference>
<dbReference type="NCBIfam" id="TIGR00229">
    <property type="entry name" value="sensory_box"/>
    <property type="match status" value="1"/>
</dbReference>
<evidence type="ECO:0000259" key="14">
    <source>
        <dbReference type="PROSITE" id="PS50112"/>
    </source>
</evidence>
<dbReference type="GO" id="GO:0004721">
    <property type="term" value="F:phosphoprotein phosphatase activity"/>
    <property type="evidence" value="ECO:0007669"/>
    <property type="project" value="TreeGrafter"/>
</dbReference>
<comment type="catalytic activity">
    <reaction evidence="1">
        <text>ATP + protein L-histidine = ADP + protein N-phospho-L-histidine.</text>
        <dbReference type="EC" id="2.7.13.3"/>
    </reaction>
</comment>
<dbReference type="GO" id="GO:0016036">
    <property type="term" value="P:cellular response to phosphate starvation"/>
    <property type="evidence" value="ECO:0007669"/>
    <property type="project" value="TreeGrafter"/>
</dbReference>
<dbReference type="InterPro" id="IPR036097">
    <property type="entry name" value="HisK_dim/P_sf"/>
</dbReference>